<organism evidence="2 3">
    <name type="scientific">Kalmanozyma brasiliensis (strain GHG001)</name>
    <name type="common">Yeast</name>
    <name type="synonym">Pseudozyma brasiliensis</name>
    <dbReference type="NCBI Taxonomy" id="1365824"/>
    <lineage>
        <taxon>Eukaryota</taxon>
        <taxon>Fungi</taxon>
        <taxon>Dikarya</taxon>
        <taxon>Basidiomycota</taxon>
        <taxon>Ustilaginomycotina</taxon>
        <taxon>Ustilaginomycetes</taxon>
        <taxon>Ustilaginales</taxon>
        <taxon>Ustilaginaceae</taxon>
        <taxon>Kalmanozyma</taxon>
    </lineage>
</organism>
<name>V5ELZ9_KALBG</name>
<protein>
    <submittedName>
        <fullName evidence="2">Uncharacterized protein</fullName>
    </submittedName>
</protein>
<evidence type="ECO:0000256" key="1">
    <source>
        <dbReference type="SAM" id="SignalP"/>
    </source>
</evidence>
<reference evidence="3" key="1">
    <citation type="journal article" date="2013" name="Genome Announc.">
        <title>Draft genome sequence of Pseudozyma brasiliensis sp. nov. strain GHG001, a high producer of endo-1,4-xylanase isolated from an insect pest of sugarcane.</title>
        <authorList>
            <person name="Oliveira J.V.D.C."/>
            <person name="dos Santos R.A.C."/>
            <person name="Borges T.A."/>
            <person name="Riano-Pachon D.M."/>
            <person name="Goldman G.H."/>
        </authorList>
    </citation>
    <scope>NUCLEOTIDE SEQUENCE [LARGE SCALE GENOMIC DNA]</scope>
    <source>
        <strain evidence="3">GHG001</strain>
    </source>
</reference>
<feature type="signal peptide" evidence="1">
    <location>
        <begin position="1"/>
        <end position="21"/>
    </location>
</feature>
<dbReference type="eggNOG" id="ENOG502RE5X">
    <property type="taxonomic scope" value="Eukaryota"/>
</dbReference>
<evidence type="ECO:0000313" key="2">
    <source>
        <dbReference type="EMBL" id="EST06120.1"/>
    </source>
</evidence>
<dbReference type="EMBL" id="KI545873">
    <property type="protein sequence ID" value="EST06120.1"/>
    <property type="molecule type" value="Genomic_DNA"/>
</dbReference>
<dbReference type="HOGENOM" id="CLU_1807069_0_0_1"/>
<dbReference type="OrthoDB" id="10505160at2759"/>
<keyword evidence="1" id="KW-0732">Signal</keyword>
<sequence>MNTLTRTLVAAAIMALSGVSAGWHTEQPPEYTLDRWCNTEDEQGSRACFTTDVDVSHPNPASDFEGFLSADGKKSVIWRAKQSALLQTDDYIINVSFNDQGVSHCAAADIQTLTGNTVDNGNFCNASSRWLHLPAKQ</sequence>
<keyword evidence="3" id="KW-1185">Reference proteome</keyword>
<evidence type="ECO:0000313" key="3">
    <source>
        <dbReference type="Proteomes" id="UP000019377"/>
    </source>
</evidence>
<dbReference type="GeneID" id="27420241"/>
<dbReference type="OMA" id="WCNTEDE"/>
<dbReference type="Proteomes" id="UP000019377">
    <property type="component" value="Unassembled WGS sequence"/>
</dbReference>
<feature type="chain" id="PRO_5004734611" evidence="1">
    <location>
        <begin position="22"/>
        <end position="137"/>
    </location>
</feature>
<dbReference type="AlphaFoldDB" id="V5ELZ9"/>
<proteinExistence type="predicted"/>
<gene>
    <name evidence="2" type="ORF">PSEUBRA_SCAF3g03626</name>
</gene>
<accession>V5ELZ9</accession>